<dbReference type="Gene3D" id="3.40.50.1820">
    <property type="entry name" value="alpha/beta hydrolase"/>
    <property type="match status" value="1"/>
</dbReference>
<dbReference type="GO" id="GO:0016787">
    <property type="term" value="F:hydrolase activity"/>
    <property type="evidence" value="ECO:0007669"/>
    <property type="project" value="UniProtKB-KW"/>
</dbReference>
<dbReference type="EMBL" id="ML978066">
    <property type="protein sequence ID" value="KAF2020616.1"/>
    <property type="molecule type" value="Genomic_DNA"/>
</dbReference>
<dbReference type="Pfam" id="PF12697">
    <property type="entry name" value="Abhydrolase_6"/>
    <property type="match status" value="1"/>
</dbReference>
<evidence type="ECO:0000313" key="4">
    <source>
        <dbReference type="Proteomes" id="UP000799778"/>
    </source>
</evidence>
<protein>
    <submittedName>
        <fullName evidence="3">Alpha/beta-hydrolase</fullName>
    </submittedName>
</protein>
<accession>A0A6A5Y5Q3</accession>
<evidence type="ECO:0000256" key="1">
    <source>
        <dbReference type="SAM" id="Phobius"/>
    </source>
</evidence>
<keyword evidence="1" id="KW-1133">Transmembrane helix</keyword>
<evidence type="ECO:0000313" key="3">
    <source>
        <dbReference type="EMBL" id="KAF2020616.1"/>
    </source>
</evidence>
<keyword evidence="1" id="KW-0472">Membrane</keyword>
<dbReference type="PRINTS" id="PR00412">
    <property type="entry name" value="EPOXHYDRLASE"/>
</dbReference>
<feature type="domain" description="AB hydrolase-1" evidence="2">
    <location>
        <begin position="93"/>
        <end position="236"/>
    </location>
</feature>
<dbReference type="InterPro" id="IPR000639">
    <property type="entry name" value="Epox_hydrolase-like"/>
</dbReference>
<name>A0A6A5Y5Q3_9PLEO</name>
<dbReference type="InterPro" id="IPR029058">
    <property type="entry name" value="AB_hydrolase_fold"/>
</dbReference>
<reference evidence="3" key="1">
    <citation type="journal article" date="2020" name="Stud. Mycol.">
        <title>101 Dothideomycetes genomes: a test case for predicting lifestyles and emergence of pathogens.</title>
        <authorList>
            <person name="Haridas S."/>
            <person name="Albert R."/>
            <person name="Binder M."/>
            <person name="Bloem J."/>
            <person name="Labutti K."/>
            <person name="Salamov A."/>
            <person name="Andreopoulos B."/>
            <person name="Baker S."/>
            <person name="Barry K."/>
            <person name="Bills G."/>
            <person name="Bluhm B."/>
            <person name="Cannon C."/>
            <person name="Castanera R."/>
            <person name="Culley D."/>
            <person name="Daum C."/>
            <person name="Ezra D."/>
            <person name="Gonzalez J."/>
            <person name="Henrissat B."/>
            <person name="Kuo A."/>
            <person name="Liang C."/>
            <person name="Lipzen A."/>
            <person name="Lutzoni F."/>
            <person name="Magnuson J."/>
            <person name="Mondo S."/>
            <person name="Nolan M."/>
            <person name="Ohm R."/>
            <person name="Pangilinan J."/>
            <person name="Park H.-J."/>
            <person name="Ramirez L."/>
            <person name="Alfaro M."/>
            <person name="Sun H."/>
            <person name="Tritt A."/>
            <person name="Yoshinaga Y."/>
            <person name="Zwiers L.-H."/>
            <person name="Turgeon B."/>
            <person name="Goodwin S."/>
            <person name="Spatafora J."/>
            <person name="Crous P."/>
            <person name="Grigoriev I."/>
        </authorList>
    </citation>
    <scope>NUCLEOTIDE SEQUENCE</scope>
    <source>
        <strain evidence="3">CBS 175.79</strain>
    </source>
</reference>
<sequence length="467" mass="51362">MLGKLAWEAFSLSYGLFNYTLLVAFATLRDGVLFKRPSREEAKQLSIAQQRYWDLSNSPFPGFKHAFQTLRNGTKLHYVVRDTPSGKGKNVAIFIHGFPDSFGLWKSILGNPALADYILIAVDLPGYGGSDSLPGYSPNEVLETMTGFILAMREKHVQQGARLVMVTHDWGAIVGTRLAAEAKELADRWIITSAVIPAQVKSNVTTRLASSQQMLRTYLSNPLNTRLLKAAYATSQPIVSQLRRSFYIFVFLTPRPLTRWFMRMGDFWATRNVHKVAFGVKLSQPMTPAQSAEAMAITGGPGAEQFSTQTGPEDGGQTYSASVRARANDFGMFEKTRLYREKLGLGVWEKSIETVVALSEIQSSSSSSTGAGIFEDGPQGALKAPATIVQGKYDTAFEHRLGLDGIGDYLTRGSQAIVLDRTAHWIPHAGFGARVLGDIVAWAMEGEKVAFRERFGGEGEVQFVVDK</sequence>
<dbReference type="PANTHER" id="PTHR43689">
    <property type="entry name" value="HYDROLASE"/>
    <property type="match status" value="1"/>
</dbReference>
<keyword evidence="3" id="KW-0378">Hydrolase</keyword>
<dbReference type="AlphaFoldDB" id="A0A6A5Y5Q3"/>
<dbReference type="InterPro" id="IPR000073">
    <property type="entry name" value="AB_hydrolase_1"/>
</dbReference>
<dbReference type="GeneID" id="54284758"/>
<gene>
    <name evidence="3" type="ORF">BU24DRAFT_4200</name>
</gene>
<dbReference type="SUPFAM" id="SSF53474">
    <property type="entry name" value="alpha/beta-Hydrolases"/>
    <property type="match status" value="1"/>
</dbReference>
<proteinExistence type="predicted"/>
<evidence type="ECO:0000259" key="2">
    <source>
        <dbReference type="Pfam" id="PF12697"/>
    </source>
</evidence>
<dbReference type="Proteomes" id="UP000799778">
    <property type="component" value="Unassembled WGS sequence"/>
</dbReference>
<feature type="transmembrane region" description="Helical" evidence="1">
    <location>
        <begin position="6"/>
        <end position="28"/>
    </location>
</feature>
<keyword evidence="1" id="KW-0812">Transmembrane</keyword>
<organism evidence="3 4">
    <name type="scientific">Aaosphaeria arxii CBS 175.79</name>
    <dbReference type="NCBI Taxonomy" id="1450172"/>
    <lineage>
        <taxon>Eukaryota</taxon>
        <taxon>Fungi</taxon>
        <taxon>Dikarya</taxon>
        <taxon>Ascomycota</taxon>
        <taxon>Pezizomycotina</taxon>
        <taxon>Dothideomycetes</taxon>
        <taxon>Pleosporomycetidae</taxon>
        <taxon>Pleosporales</taxon>
        <taxon>Pleosporales incertae sedis</taxon>
        <taxon>Aaosphaeria</taxon>
    </lineage>
</organism>
<dbReference type="PANTHER" id="PTHR43689:SF8">
    <property type="entry name" value="ALPHA_BETA-HYDROLASES SUPERFAMILY PROTEIN"/>
    <property type="match status" value="1"/>
</dbReference>
<dbReference type="RefSeq" id="XP_033388955.1">
    <property type="nucleotide sequence ID" value="XM_033527361.1"/>
</dbReference>
<keyword evidence="4" id="KW-1185">Reference proteome</keyword>
<dbReference type="OrthoDB" id="6431331at2759"/>